<keyword evidence="2" id="KW-1185">Reference proteome</keyword>
<dbReference type="Proteomes" id="UP000536262">
    <property type="component" value="Unassembled WGS sequence"/>
</dbReference>
<organism evidence="1 2">
    <name type="scientific">Aminobacter aganoensis</name>
    <dbReference type="NCBI Taxonomy" id="83264"/>
    <lineage>
        <taxon>Bacteria</taxon>
        <taxon>Pseudomonadati</taxon>
        <taxon>Pseudomonadota</taxon>
        <taxon>Alphaproteobacteria</taxon>
        <taxon>Hyphomicrobiales</taxon>
        <taxon>Phyllobacteriaceae</taxon>
        <taxon>Aminobacter</taxon>
    </lineage>
</organism>
<proteinExistence type="predicted"/>
<gene>
    <name evidence="1" type="ORF">GGR00_003174</name>
</gene>
<protein>
    <recommendedName>
        <fullName evidence="3">Glycosyl transferase family 2</fullName>
    </recommendedName>
</protein>
<dbReference type="EMBL" id="JACHOU010000007">
    <property type="protein sequence ID" value="MBB6355372.1"/>
    <property type="molecule type" value="Genomic_DNA"/>
</dbReference>
<dbReference type="Pfam" id="PF13704">
    <property type="entry name" value="Glyco_tranf_2_4"/>
    <property type="match status" value="1"/>
</dbReference>
<name>A0A7X0F922_9HYPH</name>
<accession>A0A7X0F922</accession>
<dbReference type="SUPFAM" id="SSF53448">
    <property type="entry name" value="Nucleotide-diphospho-sugar transferases"/>
    <property type="match status" value="1"/>
</dbReference>
<reference evidence="1 2" key="1">
    <citation type="submission" date="2020-08" db="EMBL/GenBank/DDBJ databases">
        <title>Genomic Encyclopedia of Type Strains, Phase IV (KMG-IV): sequencing the most valuable type-strain genomes for metagenomic binning, comparative biology and taxonomic classification.</title>
        <authorList>
            <person name="Goeker M."/>
        </authorList>
    </citation>
    <scope>NUCLEOTIDE SEQUENCE [LARGE SCALE GENOMIC DNA]</scope>
    <source>
        <strain evidence="1 2">DSM 7051</strain>
    </source>
</reference>
<evidence type="ECO:0000313" key="1">
    <source>
        <dbReference type="EMBL" id="MBB6355372.1"/>
    </source>
</evidence>
<dbReference type="RefSeq" id="WP_184699931.1">
    <property type="nucleotide sequence ID" value="NZ_BAABEG010000001.1"/>
</dbReference>
<evidence type="ECO:0000313" key="2">
    <source>
        <dbReference type="Proteomes" id="UP000536262"/>
    </source>
</evidence>
<evidence type="ECO:0008006" key="3">
    <source>
        <dbReference type="Google" id="ProtNLM"/>
    </source>
</evidence>
<dbReference type="InterPro" id="IPR029044">
    <property type="entry name" value="Nucleotide-diphossugar_trans"/>
</dbReference>
<dbReference type="AlphaFoldDB" id="A0A7X0F922"/>
<comment type="caution">
    <text evidence="1">The sequence shown here is derived from an EMBL/GenBank/DDBJ whole genome shotgun (WGS) entry which is preliminary data.</text>
</comment>
<sequence>MRPILSYCIPVQDRADDLRLTLRTNLDQNRPFQTLVEFVVVSFDRDDELDRWMRESFAADIASGYLKPRRAGHLDPWHFGRAKNVFRDHLEGAIYSSLDADNFVSPHETRQILDLHAEHGGKMLIHHFSGHWGDGTCGRVTLPANLYRSVGYDERALPRQFDEIDLILSALRADPDLTYVSHLPGGALQKSKATAGFLHGEGMAVKNLVVDDLRATKPLNPRNKGYADDCGLLGAMQRFNRASSFAKNAGKADSKERYFAEAMQAVRDAIAAQGPAETLQCFFGEPGRPLPQLVDGKVPVFACVKDDTFVLEEWYRHYRGIGCGPFYIIDDHSAVPVAETLPYRDVLTLTPRVGHYRTCKSAWLMAAMKAVLPEGRWALTVDADEFVDVPPALGTTMADVTVAASAAGRSWLPGMLVDMLPAALELSSGPARASFLRAFDRHLLDGKGDSTAYRCNKSVRWAFGDRWRASYCIDARYRIAGTVDVLRKVPLVKYRQDIRIHHGFHDLGYSDQPNVQPDDWRGPLLLPMRHYKLVKLFDAEERRRMAEHAGLSFVHDRKTTANLRTLVAGDRSTAWEKLETLETVEYDPSLFSDPEFFHAVPGMSGGWGSFLRRGIRAMRGKDEARRTT</sequence>